<keyword evidence="1 3" id="KW-0808">Transferase</keyword>
<dbReference type="PANTHER" id="PTHR23079">
    <property type="entry name" value="RNA-DEPENDENT RNA POLYMERASE"/>
    <property type="match status" value="1"/>
</dbReference>
<dbReference type="InterPro" id="IPR007855">
    <property type="entry name" value="RDRP"/>
</dbReference>
<keyword evidence="1 3" id="KW-0696">RNA-directed RNA polymerase</keyword>
<reference evidence="3" key="1">
    <citation type="journal article" date="2013" name="J. Plant Res.">
        <title>Effect of fungi and light on seed germination of three Opuntia species from semiarid lands of central Mexico.</title>
        <authorList>
            <person name="Delgado-Sanchez P."/>
            <person name="Jimenez-Bremont J.F."/>
            <person name="Guerrero-Gonzalez Mde L."/>
            <person name="Flores J."/>
        </authorList>
    </citation>
    <scope>NUCLEOTIDE SEQUENCE</scope>
    <source>
        <tissue evidence="3">Cladode</tissue>
    </source>
</reference>
<evidence type="ECO:0000259" key="2">
    <source>
        <dbReference type="Pfam" id="PF05183"/>
    </source>
</evidence>
<sequence>MAGGDYDGDMYWISRNPELLRYFVPSEPWTCNHSTSKAITKKPTDFSADALEHELFHLFLSTRFHPSKSVGVAADSWLSYMDRLLILGRQCVEERNLLQEKILRLVDIYYDALDAPKKGLKVEVPSELIPKKFPHYMGRGEMFSYRSTSVLGEIFDKADELKLEGLSIQVWKLPNFKVEIPKDRLRSWEDHYKTYRSEMTEAMQLAGDSKKETAGDVIHKYKQVTSGYTLLLSDSFARRSNPFHHKSYLDIIWS</sequence>
<feature type="domain" description="RDRP core" evidence="2">
    <location>
        <begin position="1"/>
        <end position="157"/>
    </location>
</feature>
<dbReference type="PANTHER" id="PTHR23079:SF55">
    <property type="entry name" value="RNA-DIRECTED RNA POLYMERASE"/>
    <property type="match status" value="1"/>
</dbReference>
<protein>
    <recommendedName>
        <fullName evidence="1">RNA-dependent RNA polymerase</fullName>
        <ecNumber evidence="1">2.7.7.48</ecNumber>
    </recommendedName>
</protein>
<dbReference type="GO" id="GO:0030422">
    <property type="term" value="P:siRNA processing"/>
    <property type="evidence" value="ECO:0007669"/>
    <property type="project" value="TreeGrafter"/>
</dbReference>
<keyword evidence="1 3" id="KW-0548">Nucleotidyltransferase</keyword>
<comment type="function">
    <text evidence="1">Probably involved in the RNA silencing pathway and required for the generation of small interfering RNAs (siRNAs).</text>
</comment>
<comment type="catalytic activity">
    <reaction evidence="1">
        <text>RNA(n) + a ribonucleoside 5'-triphosphate = RNA(n+1) + diphosphate</text>
        <dbReference type="Rhea" id="RHEA:21248"/>
        <dbReference type="Rhea" id="RHEA-COMP:14527"/>
        <dbReference type="Rhea" id="RHEA-COMP:17342"/>
        <dbReference type="ChEBI" id="CHEBI:33019"/>
        <dbReference type="ChEBI" id="CHEBI:61557"/>
        <dbReference type="ChEBI" id="CHEBI:140395"/>
        <dbReference type="EC" id="2.7.7.48"/>
    </reaction>
</comment>
<dbReference type="AlphaFoldDB" id="A0A7C9ANK1"/>
<dbReference type="EMBL" id="GISG01254804">
    <property type="protein sequence ID" value="MBA4672279.1"/>
    <property type="molecule type" value="Transcribed_RNA"/>
</dbReference>
<dbReference type="GO" id="GO:0003723">
    <property type="term" value="F:RNA binding"/>
    <property type="evidence" value="ECO:0007669"/>
    <property type="project" value="UniProtKB-KW"/>
</dbReference>
<organism evidence="3">
    <name type="scientific">Opuntia streptacantha</name>
    <name type="common">Prickly pear cactus</name>
    <name type="synonym">Opuntia cardona</name>
    <dbReference type="NCBI Taxonomy" id="393608"/>
    <lineage>
        <taxon>Eukaryota</taxon>
        <taxon>Viridiplantae</taxon>
        <taxon>Streptophyta</taxon>
        <taxon>Embryophyta</taxon>
        <taxon>Tracheophyta</taxon>
        <taxon>Spermatophyta</taxon>
        <taxon>Magnoliopsida</taxon>
        <taxon>eudicotyledons</taxon>
        <taxon>Gunneridae</taxon>
        <taxon>Pentapetalae</taxon>
        <taxon>Caryophyllales</taxon>
        <taxon>Cactineae</taxon>
        <taxon>Cactaceae</taxon>
        <taxon>Opuntioideae</taxon>
        <taxon>Opuntia</taxon>
    </lineage>
</organism>
<name>A0A7C9ANK1_OPUST</name>
<accession>A0A7C9ANK1</accession>
<reference evidence="3" key="2">
    <citation type="submission" date="2020-07" db="EMBL/GenBank/DDBJ databases">
        <authorList>
            <person name="Vera ALvarez R."/>
            <person name="Arias-Moreno D.M."/>
            <person name="Jimenez-Jacinto V."/>
            <person name="Jimenez-Bremont J.F."/>
            <person name="Swaminathan K."/>
            <person name="Moose S.P."/>
            <person name="Guerrero-Gonzalez M.L."/>
            <person name="Marino-Ramirez L."/>
            <person name="Landsman D."/>
            <person name="Rodriguez-Kessler M."/>
            <person name="Delgado-Sanchez P."/>
        </authorList>
    </citation>
    <scope>NUCLEOTIDE SEQUENCE</scope>
    <source>
        <tissue evidence="3">Cladode</tissue>
    </source>
</reference>
<keyword evidence="1" id="KW-0943">RNA-mediated gene silencing</keyword>
<proteinExistence type="inferred from homology"/>
<dbReference type="Pfam" id="PF05183">
    <property type="entry name" value="RdRP"/>
    <property type="match status" value="1"/>
</dbReference>
<comment type="similarity">
    <text evidence="1">Belongs to the RdRP family.</text>
</comment>
<dbReference type="GO" id="GO:0003968">
    <property type="term" value="F:RNA-directed RNA polymerase activity"/>
    <property type="evidence" value="ECO:0007669"/>
    <property type="project" value="UniProtKB-KW"/>
</dbReference>
<evidence type="ECO:0000256" key="1">
    <source>
        <dbReference type="RuleBase" id="RU363098"/>
    </source>
</evidence>
<dbReference type="EC" id="2.7.7.48" evidence="1"/>
<dbReference type="GO" id="GO:0031380">
    <property type="term" value="C:nuclear RNA-directed RNA polymerase complex"/>
    <property type="evidence" value="ECO:0007669"/>
    <property type="project" value="TreeGrafter"/>
</dbReference>
<keyword evidence="1" id="KW-0694">RNA-binding</keyword>
<evidence type="ECO:0000313" key="3">
    <source>
        <dbReference type="EMBL" id="MBA4672279.1"/>
    </source>
</evidence>
<dbReference type="InterPro" id="IPR057596">
    <property type="entry name" value="RDRP_core"/>
</dbReference>